<keyword evidence="7" id="KW-1185">Reference proteome</keyword>
<gene>
    <name evidence="6" type="ORF">H0485_03745</name>
</gene>
<evidence type="ECO:0000256" key="4">
    <source>
        <dbReference type="ARBA" id="ARBA00023136"/>
    </source>
</evidence>
<dbReference type="PIRSF" id="PIRSF033913">
    <property type="entry name" value="S-S_format_DsbB"/>
    <property type="match status" value="1"/>
</dbReference>
<dbReference type="Proteomes" id="UP001198571">
    <property type="component" value="Unassembled WGS sequence"/>
</dbReference>
<proteinExistence type="predicted"/>
<sequence length="154" mass="15995">MKSPAILLAGLGSAALLAGAFAFQYLGGLYPCQLCLMQRWPHAAAVLILGLWALSGWRILPWLGALAALATAGIGLFHAGVEQGWWDYVSACTSGSVAGVSMADLMDPSKAGAPLPRCDEIPWSLAGLSMAAWNAVLSFGLALLWLAGAARQRG</sequence>
<keyword evidence="2 5" id="KW-0812">Transmembrane</keyword>
<name>A0ABS8CIB0_9RHOB</name>
<organism evidence="6 7">
    <name type="scientific">Pseudogemmobacter faecipullorum</name>
    <dbReference type="NCBI Taxonomy" id="2755041"/>
    <lineage>
        <taxon>Bacteria</taxon>
        <taxon>Pseudomonadati</taxon>
        <taxon>Pseudomonadota</taxon>
        <taxon>Alphaproteobacteria</taxon>
        <taxon>Rhodobacterales</taxon>
        <taxon>Paracoccaceae</taxon>
        <taxon>Pseudogemmobacter</taxon>
    </lineage>
</organism>
<comment type="subcellular location">
    <subcellularLocation>
        <location evidence="1">Membrane</location>
        <topology evidence="1">Multi-pass membrane protein</topology>
    </subcellularLocation>
</comment>
<comment type="caution">
    <text evidence="6">The sequence shown here is derived from an EMBL/GenBank/DDBJ whole genome shotgun (WGS) entry which is preliminary data.</text>
</comment>
<keyword evidence="4 5" id="KW-0472">Membrane</keyword>
<keyword evidence="3 5" id="KW-1133">Transmembrane helix</keyword>
<dbReference type="EMBL" id="JACDXX010000003">
    <property type="protein sequence ID" value="MCB5409124.1"/>
    <property type="molecule type" value="Genomic_DNA"/>
</dbReference>
<evidence type="ECO:0000256" key="2">
    <source>
        <dbReference type="ARBA" id="ARBA00022692"/>
    </source>
</evidence>
<dbReference type="Pfam" id="PF02600">
    <property type="entry name" value="DsbB"/>
    <property type="match status" value="1"/>
</dbReference>
<dbReference type="SUPFAM" id="SSF158442">
    <property type="entry name" value="DsbB-like"/>
    <property type="match status" value="1"/>
</dbReference>
<dbReference type="InterPro" id="IPR024199">
    <property type="entry name" value="Uncharacterised_DsbB"/>
</dbReference>
<feature type="transmembrane region" description="Helical" evidence="5">
    <location>
        <begin position="131"/>
        <end position="150"/>
    </location>
</feature>
<evidence type="ECO:0000313" key="6">
    <source>
        <dbReference type="EMBL" id="MCB5409124.1"/>
    </source>
</evidence>
<feature type="transmembrane region" description="Helical" evidence="5">
    <location>
        <begin position="62"/>
        <end position="81"/>
    </location>
</feature>
<accession>A0ABS8CIB0</accession>
<evidence type="ECO:0000256" key="3">
    <source>
        <dbReference type="ARBA" id="ARBA00022989"/>
    </source>
</evidence>
<protein>
    <submittedName>
        <fullName evidence="6">Disulfide bond formation protein B</fullName>
    </submittedName>
</protein>
<dbReference type="InterPro" id="IPR023380">
    <property type="entry name" value="DsbB-like_sf"/>
</dbReference>
<feature type="transmembrane region" description="Helical" evidence="5">
    <location>
        <begin position="38"/>
        <end position="55"/>
    </location>
</feature>
<evidence type="ECO:0000256" key="5">
    <source>
        <dbReference type="SAM" id="Phobius"/>
    </source>
</evidence>
<evidence type="ECO:0000256" key="1">
    <source>
        <dbReference type="ARBA" id="ARBA00004141"/>
    </source>
</evidence>
<reference evidence="6 7" key="1">
    <citation type="submission" date="2020-07" db="EMBL/GenBank/DDBJ databases">
        <title>Pseudogemmobacter sp. nov., isolated from poultry manure in Taiwan.</title>
        <authorList>
            <person name="Lin S.-Y."/>
            <person name="Tang Y.-S."/>
            <person name="Young C.-C."/>
        </authorList>
    </citation>
    <scope>NUCLEOTIDE SEQUENCE [LARGE SCALE GENOMIC DNA]</scope>
    <source>
        <strain evidence="6 7">CC-YST710</strain>
    </source>
</reference>
<dbReference type="Gene3D" id="1.20.1550.10">
    <property type="entry name" value="DsbB-like"/>
    <property type="match status" value="1"/>
</dbReference>
<dbReference type="InterPro" id="IPR003752">
    <property type="entry name" value="DiS_bond_form_DsbB/BdbC"/>
</dbReference>
<evidence type="ECO:0000313" key="7">
    <source>
        <dbReference type="Proteomes" id="UP001198571"/>
    </source>
</evidence>
<dbReference type="RefSeq" id="WP_226934032.1">
    <property type="nucleotide sequence ID" value="NZ_JACDXX010000003.1"/>
</dbReference>